<organism evidence="2 3">
    <name type="scientific">Aphanomyces astaci</name>
    <name type="common">Crayfish plague agent</name>
    <dbReference type="NCBI Taxonomy" id="112090"/>
    <lineage>
        <taxon>Eukaryota</taxon>
        <taxon>Sar</taxon>
        <taxon>Stramenopiles</taxon>
        <taxon>Oomycota</taxon>
        <taxon>Saprolegniomycetes</taxon>
        <taxon>Saprolegniales</taxon>
        <taxon>Verrucalvaceae</taxon>
        <taxon>Aphanomyces</taxon>
    </lineage>
</organism>
<sequence>MRSPPSPRSDASIGRTPKSHTPMMRESANESVSNARGSARLEEVVKRREAAAARTTETQLDERPPLHPVRSSARPYNADMPFMEAPANTTRTEDGERQRRVPPQKTHIERMAAKYGLTNSKRHGMHLQNLLSELEISSDGALTLYLDKQSAIAIGTNQASIQRTKHLAQRFNFLQGLVRGG</sequence>
<name>A0A3R6XMK5_APHAT</name>
<dbReference type="VEuPathDB" id="FungiDB:H257_11099"/>
<dbReference type="EMBL" id="QUTG01005084">
    <property type="protein sequence ID" value="RHY86383.1"/>
    <property type="molecule type" value="Genomic_DNA"/>
</dbReference>
<proteinExistence type="predicted"/>
<gene>
    <name evidence="2" type="ORF">DYB35_010403</name>
</gene>
<comment type="caution">
    <text evidence="2">The sequence shown here is derived from an EMBL/GenBank/DDBJ whole genome shotgun (WGS) entry which is preliminary data.</text>
</comment>
<evidence type="ECO:0000313" key="2">
    <source>
        <dbReference type="EMBL" id="RHY86383.1"/>
    </source>
</evidence>
<dbReference type="Proteomes" id="UP000285712">
    <property type="component" value="Unassembled WGS sequence"/>
</dbReference>
<accession>A0A3R6XMK5</accession>
<evidence type="ECO:0000313" key="3">
    <source>
        <dbReference type="Proteomes" id="UP000285712"/>
    </source>
</evidence>
<reference evidence="2 3" key="1">
    <citation type="submission" date="2018-08" db="EMBL/GenBank/DDBJ databases">
        <title>Aphanomyces genome sequencing and annotation.</title>
        <authorList>
            <person name="Minardi D."/>
            <person name="Oidtmann B."/>
            <person name="Van Der Giezen M."/>
            <person name="Studholme D.J."/>
        </authorList>
    </citation>
    <scope>NUCLEOTIDE SEQUENCE [LARGE SCALE GENOMIC DNA]</scope>
    <source>
        <strain evidence="2 3">Sv</strain>
    </source>
</reference>
<protein>
    <submittedName>
        <fullName evidence="2">Uncharacterized protein</fullName>
    </submittedName>
</protein>
<feature type="compositionally biased region" description="Basic and acidic residues" evidence="1">
    <location>
        <begin position="39"/>
        <end position="51"/>
    </location>
</feature>
<evidence type="ECO:0000256" key="1">
    <source>
        <dbReference type="SAM" id="MobiDB-lite"/>
    </source>
</evidence>
<dbReference type="AlphaFoldDB" id="A0A3R6XMK5"/>
<feature type="region of interest" description="Disordered" evidence="1">
    <location>
        <begin position="1"/>
        <end position="82"/>
    </location>
</feature>